<dbReference type="OrthoDB" id="912496at2"/>
<dbReference type="RefSeq" id="WP_072400290.1">
    <property type="nucleotide sequence ID" value="NZ_FPKV01000001.1"/>
</dbReference>
<dbReference type="Proteomes" id="UP000182544">
    <property type="component" value="Unassembled WGS sequence"/>
</dbReference>
<dbReference type="AlphaFoldDB" id="A0A1K2IC06"/>
<dbReference type="STRING" id="369401.SAMN05428642_101639"/>
<sequence>MKIRFSILILICSFTNIFSQEKISEFKNDISDPKFLTKEVIPVVNETTDDLALFFMTPKEVYGYLLNNRLEVVNKLTSEDKRRKYSKLIGYSIKDSTNYNLYLTNKNNNKYAAISFSFDDKSSSINEFEPKGLYERFVQTVTINNIFYLITIIKETSTLNFYTSDGIKFNEPFKLNLTSESFLNRKNKKVSLYNLFTVKSNGGIKSSDVQKIDGDSPSSIEITSEETKLYTRNDKLVFTFDNNRDITQILTIDPINNYSYNVKLFKKPLENLKHSEKQSNSFINDSILFTTTATKSVLVLNIENYNSGKLLKRFTINDKDSITFKNTPIIQEGGFYDNYRELEGSQKFLRKVNSADIGVSAYSHNDNHVVTLGSKKEIKGGGMMMPMGGFGGFPLATIGSANVFFNPTFFAYNSYSNTKSVQFKSLLDSRYQHIKGEIEDNIFDKIKNHEEPDNLNEAKTIFKYKDYFILGNYIPKTKTYILKKFKD</sequence>
<name>A0A1K2IC06_9FLAO</name>
<protein>
    <submittedName>
        <fullName evidence="1">Uncharacterized protein</fullName>
    </submittedName>
</protein>
<accession>A0A1K2IC06</accession>
<evidence type="ECO:0000313" key="2">
    <source>
        <dbReference type="Proteomes" id="UP000182544"/>
    </source>
</evidence>
<organism evidence="1 2">
    <name type="scientific">Flaviramulus basaltis</name>
    <dbReference type="NCBI Taxonomy" id="369401"/>
    <lineage>
        <taxon>Bacteria</taxon>
        <taxon>Pseudomonadati</taxon>
        <taxon>Bacteroidota</taxon>
        <taxon>Flavobacteriia</taxon>
        <taxon>Flavobacteriales</taxon>
        <taxon>Flavobacteriaceae</taxon>
        <taxon>Flaviramulus</taxon>
    </lineage>
</organism>
<evidence type="ECO:0000313" key="1">
    <source>
        <dbReference type="EMBL" id="SFZ89921.1"/>
    </source>
</evidence>
<proteinExistence type="predicted"/>
<dbReference type="EMBL" id="FPKV01000001">
    <property type="protein sequence ID" value="SFZ89921.1"/>
    <property type="molecule type" value="Genomic_DNA"/>
</dbReference>
<keyword evidence="2" id="KW-1185">Reference proteome</keyword>
<reference evidence="1 2" key="1">
    <citation type="submission" date="2016-10" db="EMBL/GenBank/DDBJ databases">
        <authorList>
            <person name="de Groot N.N."/>
        </authorList>
    </citation>
    <scope>NUCLEOTIDE SEQUENCE [LARGE SCALE GENOMIC DNA]</scope>
    <source>
        <strain evidence="1 2">DSM 18180</strain>
    </source>
</reference>
<gene>
    <name evidence="1" type="ORF">SAMN05428642_101639</name>
</gene>